<dbReference type="Proteomes" id="UP000488956">
    <property type="component" value="Unassembled WGS sequence"/>
</dbReference>
<dbReference type="Proteomes" id="UP000441208">
    <property type="component" value="Unassembled WGS sequence"/>
</dbReference>
<keyword evidence="1" id="KW-0732">Signal</keyword>
<proteinExistence type="predicted"/>
<dbReference type="EMBL" id="QXFX01010517">
    <property type="protein sequence ID" value="KAE9053768.1"/>
    <property type="molecule type" value="Genomic_DNA"/>
</dbReference>
<protein>
    <recommendedName>
        <fullName evidence="6">Elicitin</fullName>
    </recommendedName>
</protein>
<evidence type="ECO:0008006" key="6">
    <source>
        <dbReference type="Google" id="ProtNLM"/>
    </source>
</evidence>
<evidence type="ECO:0000313" key="5">
    <source>
        <dbReference type="Proteomes" id="UP000488956"/>
    </source>
</evidence>
<comment type="caution">
    <text evidence="2">The sequence shown here is derived from an EMBL/GenBank/DDBJ whole genome shotgun (WGS) entry which is preliminary data.</text>
</comment>
<accession>A0A6A3PFX0</accession>
<feature type="signal peptide" evidence="1">
    <location>
        <begin position="1"/>
        <end position="20"/>
    </location>
</feature>
<evidence type="ECO:0000313" key="3">
    <source>
        <dbReference type="EMBL" id="KAE9053768.1"/>
    </source>
</evidence>
<dbReference type="AlphaFoldDB" id="A0A6A3PFX0"/>
<name>A0A6A3PFX0_9STRA</name>
<evidence type="ECO:0000313" key="2">
    <source>
        <dbReference type="EMBL" id="KAE9053522.1"/>
    </source>
</evidence>
<gene>
    <name evidence="2" type="ORF">PF007_g32922</name>
    <name evidence="3" type="ORF">PF010_g32786</name>
</gene>
<dbReference type="EMBL" id="QXFZ01010952">
    <property type="protein sequence ID" value="KAE9053522.1"/>
    <property type="molecule type" value="Genomic_DNA"/>
</dbReference>
<feature type="chain" id="PRO_5036380337" description="Elicitin" evidence="1">
    <location>
        <begin position="21"/>
        <end position="109"/>
    </location>
</feature>
<sequence length="109" mass="11658">MYSRILRSLILSCLGLRCFPACFINSRALAESQYSVVDSLCKPNSSISCSSQTASCNPVFAAISSASQVLSARLSCFQHLAEINCSLQNTAKPLTDFISPPSDAKFASV</sequence>
<evidence type="ECO:0000256" key="1">
    <source>
        <dbReference type="SAM" id="SignalP"/>
    </source>
</evidence>
<evidence type="ECO:0000313" key="4">
    <source>
        <dbReference type="Proteomes" id="UP000441208"/>
    </source>
</evidence>
<organism evidence="2 4">
    <name type="scientific">Phytophthora fragariae</name>
    <dbReference type="NCBI Taxonomy" id="53985"/>
    <lineage>
        <taxon>Eukaryota</taxon>
        <taxon>Sar</taxon>
        <taxon>Stramenopiles</taxon>
        <taxon>Oomycota</taxon>
        <taxon>Peronosporomycetes</taxon>
        <taxon>Peronosporales</taxon>
        <taxon>Peronosporaceae</taxon>
        <taxon>Phytophthora</taxon>
    </lineage>
</organism>
<reference evidence="2 4" key="1">
    <citation type="submission" date="2018-08" db="EMBL/GenBank/DDBJ databases">
        <title>Genomic investigation of the strawberry pathogen Phytophthora fragariae indicates pathogenicity is determined by transcriptional variation in three key races.</title>
        <authorList>
            <person name="Adams T.M."/>
            <person name="Armitage A.D."/>
            <person name="Sobczyk M.K."/>
            <person name="Bates H.J."/>
            <person name="Dunwell J.M."/>
            <person name="Nellist C.F."/>
            <person name="Harrison R.J."/>
        </authorList>
    </citation>
    <scope>NUCLEOTIDE SEQUENCE [LARGE SCALE GENOMIC DNA]</scope>
    <source>
        <strain evidence="2 4">NOV-71</strain>
        <strain evidence="3 5">ONT-3</strain>
    </source>
</reference>